<gene>
    <name evidence="2" type="ORF">GCM10022402_35610</name>
</gene>
<sequence length="592" mass="64623">MRLAVDGARPAPDAPGARGADPDRVPADTTVKNPFPTAKRRVGRGGQGRCDYCDKRLRAAPHRPSPAEWWGRQRSRATCDAPTTEVTATDPVAGGLWERGKAGCAMTTHHTTAIIPETREAAATEVPAPTVHRLAQLIPQQARAQEPTRPLPQPSSLPVGPRMLIYKQDPLVRELGIRSIFVPSVVLNGPTDVRVTTRLDGVTPVTRDSNGDFLFPPNTARFDCAHTFGVVRETLTMLERLNGEPVPFAWNTNGNPDPITVFPRAGEGANAYYSRTARALKFLHFTPEEATSEVMACRSLDIVAHEAGHALLDGLKPGWLAAESPPQTGGLHESFGDLCAVFLVLSQADQVEALVARTKCDLHATSFLSWVGEEFGTALGKQFGLRNADNDLRLSEVGNEVHAISQVFTGAVYDVLADVFTFEYKRRQERTGPTLVLMEVASQLCSLLLGALKRAPEFNADYTDVVNEMLRLSQERGDPPIYRTFIRNRFAVREVVTSPTPMDDLLSGRIRARLHDPDYTGDSATPDVTEVAVSDENSPSLQAAQDRSACCGTMQLPEFQMLGGQQLAANGSLEDADILAEERRRISRSFTQ</sequence>
<dbReference type="Proteomes" id="UP001500908">
    <property type="component" value="Unassembled WGS sequence"/>
</dbReference>
<feature type="region of interest" description="Disordered" evidence="1">
    <location>
        <begin position="1"/>
        <end position="49"/>
    </location>
</feature>
<dbReference type="CDD" id="cd09598">
    <property type="entry name" value="M4_like"/>
    <property type="match status" value="1"/>
</dbReference>
<organism evidence="2 3">
    <name type="scientific">Salinactinospora qingdaonensis</name>
    <dbReference type="NCBI Taxonomy" id="702744"/>
    <lineage>
        <taxon>Bacteria</taxon>
        <taxon>Bacillati</taxon>
        <taxon>Actinomycetota</taxon>
        <taxon>Actinomycetes</taxon>
        <taxon>Streptosporangiales</taxon>
        <taxon>Nocardiopsidaceae</taxon>
        <taxon>Salinactinospora</taxon>
    </lineage>
</organism>
<dbReference type="SUPFAM" id="SSF55486">
    <property type="entry name" value="Metalloproteases ('zincins'), catalytic domain"/>
    <property type="match status" value="1"/>
</dbReference>
<dbReference type="EMBL" id="BAABDD010000018">
    <property type="protein sequence ID" value="GAA3753764.1"/>
    <property type="molecule type" value="Genomic_DNA"/>
</dbReference>
<comment type="caution">
    <text evidence="2">The sequence shown here is derived from an EMBL/GenBank/DDBJ whole genome shotgun (WGS) entry which is preliminary data.</text>
</comment>
<accession>A0ABP7G329</accession>
<evidence type="ECO:0000313" key="3">
    <source>
        <dbReference type="Proteomes" id="UP001500908"/>
    </source>
</evidence>
<evidence type="ECO:0000256" key="1">
    <source>
        <dbReference type="SAM" id="MobiDB-lite"/>
    </source>
</evidence>
<proteinExistence type="predicted"/>
<reference evidence="3" key="1">
    <citation type="journal article" date="2019" name="Int. J. Syst. Evol. Microbiol.">
        <title>The Global Catalogue of Microorganisms (GCM) 10K type strain sequencing project: providing services to taxonomists for standard genome sequencing and annotation.</title>
        <authorList>
            <consortium name="The Broad Institute Genomics Platform"/>
            <consortium name="The Broad Institute Genome Sequencing Center for Infectious Disease"/>
            <person name="Wu L."/>
            <person name="Ma J."/>
        </authorList>
    </citation>
    <scope>NUCLEOTIDE SEQUENCE [LARGE SCALE GENOMIC DNA]</scope>
    <source>
        <strain evidence="3">JCM 17137</strain>
    </source>
</reference>
<feature type="compositionally biased region" description="Low complexity" evidence="1">
    <location>
        <begin position="1"/>
        <end position="19"/>
    </location>
</feature>
<protein>
    <submittedName>
        <fullName evidence="2">Uncharacterized protein</fullName>
    </submittedName>
</protein>
<name>A0ABP7G329_9ACTN</name>
<keyword evidence="3" id="KW-1185">Reference proteome</keyword>
<evidence type="ECO:0000313" key="2">
    <source>
        <dbReference type="EMBL" id="GAA3753764.1"/>
    </source>
</evidence>